<comment type="caution">
    <text evidence="3">The sequence shown here is derived from an EMBL/GenBank/DDBJ whole genome shotgun (WGS) entry which is preliminary data.</text>
</comment>
<reference evidence="3 4" key="1">
    <citation type="submission" date="2024-10" db="EMBL/GenBank/DDBJ databases">
        <authorList>
            <person name="Topkara A.R."/>
            <person name="Saygin H."/>
        </authorList>
    </citation>
    <scope>NUCLEOTIDE SEQUENCE [LARGE SCALE GENOMIC DNA]</scope>
    <source>
        <strain evidence="3 4">M3C6</strain>
    </source>
</reference>
<name>A0ABW7AUE6_9ACTN</name>
<evidence type="ECO:0000313" key="4">
    <source>
        <dbReference type="Proteomes" id="UP001603978"/>
    </source>
</evidence>
<evidence type="ECO:0000259" key="2">
    <source>
        <dbReference type="Pfam" id="PF10633"/>
    </source>
</evidence>
<protein>
    <submittedName>
        <fullName evidence="3">NEW3 domain-containing protein</fullName>
    </submittedName>
</protein>
<dbReference type="EMBL" id="JBICRM010000054">
    <property type="protein sequence ID" value="MFG1710699.1"/>
    <property type="molecule type" value="Genomic_DNA"/>
</dbReference>
<dbReference type="RefSeq" id="WP_393176720.1">
    <property type="nucleotide sequence ID" value="NZ_JBICRM010000054.1"/>
</dbReference>
<keyword evidence="4" id="KW-1185">Reference proteome</keyword>
<proteinExistence type="predicted"/>
<gene>
    <name evidence="3" type="ORF">ACFLIM_46805</name>
</gene>
<dbReference type="InterPro" id="IPR013783">
    <property type="entry name" value="Ig-like_fold"/>
</dbReference>
<sequence length="172" mass="18118">MPNGNGAFHREPGAVAGLADAEALAGEPFNVQVTVAATGKAVPAGELALVLPNGWTSTPTGHKVLPLKPGESQTLAFQATPVAGKTEQQATIRAVLTGDDWRVVGLASTSIRRRSATQPHPARDRHGRTPVPALQCAGQVDQGTDQACPRCRPRATRWHRPHPCADHLAVDQ</sequence>
<dbReference type="Proteomes" id="UP001603978">
    <property type="component" value="Unassembled WGS sequence"/>
</dbReference>
<accession>A0ABW7AUE6</accession>
<evidence type="ECO:0000313" key="3">
    <source>
        <dbReference type="EMBL" id="MFG1710699.1"/>
    </source>
</evidence>
<dbReference type="Gene3D" id="2.60.40.10">
    <property type="entry name" value="Immunoglobulins"/>
    <property type="match status" value="1"/>
</dbReference>
<organism evidence="3 4">
    <name type="scientific">Nonomuraea marmarensis</name>
    <dbReference type="NCBI Taxonomy" id="3351344"/>
    <lineage>
        <taxon>Bacteria</taxon>
        <taxon>Bacillati</taxon>
        <taxon>Actinomycetota</taxon>
        <taxon>Actinomycetes</taxon>
        <taxon>Streptosporangiales</taxon>
        <taxon>Streptosporangiaceae</taxon>
        <taxon>Nonomuraea</taxon>
    </lineage>
</organism>
<feature type="region of interest" description="Disordered" evidence="1">
    <location>
        <begin position="111"/>
        <end position="131"/>
    </location>
</feature>
<evidence type="ECO:0000256" key="1">
    <source>
        <dbReference type="SAM" id="MobiDB-lite"/>
    </source>
</evidence>
<dbReference type="Pfam" id="PF10633">
    <property type="entry name" value="NPCBM_assoc"/>
    <property type="match status" value="1"/>
</dbReference>
<feature type="domain" description="Alpha-galactosidase NEW3" evidence="2">
    <location>
        <begin position="25"/>
        <end position="95"/>
    </location>
</feature>
<dbReference type="InterPro" id="IPR018905">
    <property type="entry name" value="A-galactase_NEW3"/>
</dbReference>